<dbReference type="PANTHER" id="PTHR42801:SF7">
    <property type="entry name" value="SLL1159 PROTEIN"/>
    <property type="match status" value="1"/>
</dbReference>
<evidence type="ECO:0000256" key="10">
    <source>
        <dbReference type="ARBA" id="ARBA00041373"/>
    </source>
</evidence>
<gene>
    <name evidence="13" type="ORF">I8J29_03140</name>
</gene>
<dbReference type="InterPro" id="IPR000866">
    <property type="entry name" value="AhpC/TSA"/>
</dbReference>
<reference evidence="13 14" key="1">
    <citation type="submission" date="2021-03" db="EMBL/GenBank/DDBJ databases">
        <title>Paenibacillus artemisicola MWE-103 whole genome sequence.</title>
        <authorList>
            <person name="Ham Y.J."/>
        </authorList>
    </citation>
    <scope>NUCLEOTIDE SEQUENCE [LARGE SCALE GENOMIC DNA]</scope>
    <source>
        <strain evidence="13 14">MWE-103</strain>
    </source>
</reference>
<evidence type="ECO:0000259" key="12">
    <source>
        <dbReference type="PROSITE" id="PS51352"/>
    </source>
</evidence>
<protein>
    <recommendedName>
        <fullName evidence="2">thioredoxin-dependent peroxiredoxin</fullName>
        <ecNumber evidence="2">1.11.1.24</ecNumber>
    </recommendedName>
    <alternativeName>
        <fullName evidence="10">Bacterioferritin comigratory protein</fullName>
    </alternativeName>
    <alternativeName>
        <fullName evidence="8">Thioredoxin peroxidase</fullName>
    </alternativeName>
</protein>
<dbReference type="PROSITE" id="PS51352">
    <property type="entry name" value="THIOREDOXIN_2"/>
    <property type="match status" value="1"/>
</dbReference>
<dbReference type="Proteomes" id="UP000670947">
    <property type="component" value="Unassembled WGS sequence"/>
</dbReference>
<evidence type="ECO:0000256" key="1">
    <source>
        <dbReference type="ARBA" id="ARBA00003330"/>
    </source>
</evidence>
<dbReference type="EMBL" id="JAGGDJ010000001">
    <property type="protein sequence ID" value="MBO7743175.1"/>
    <property type="molecule type" value="Genomic_DNA"/>
</dbReference>
<dbReference type="RefSeq" id="WP_208846181.1">
    <property type="nucleotide sequence ID" value="NZ_JAGGDJ010000001.1"/>
</dbReference>
<evidence type="ECO:0000256" key="9">
    <source>
        <dbReference type="ARBA" id="ARBA00038489"/>
    </source>
</evidence>
<comment type="function">
    <text evidence="1">Thiol-specific peroxidase that catalyzes the reduction of hydrogen peroxide and organic hydroperoxides to water and alcohols, respectively. Plays a role in cell protection against oxidative stress by detoxifying peroxides and as sensor of hydrogen peroxide-mediated signaling events.</text>
</comment>
<dbReference type="SUPFAM" id="SSF52833">
    <property type="entry name" value="Thioredoxin-like"/>
    <property type="match status" value="1"/>
</dbReference>
<organism evidence="13 14">
    <name type="scientific">Paenibacillus artemisiicola</name>
    <dbReference type="NCBI Taxonomy" id="1172618"/>
    <lineage>
        <taxon>Bacteria</taxon>
        <taxon>Bacillati</taxon>
        <taxon>Bacillota</taxon>
        <taxon>Bacilli</taxon>
        <taxon>Bacillales</taxon>
        <taxon>Paenibacillaceae</taxon>
        <taxon>Paenibacillus</taxon>
    </lineage>
</organism>
<evidence type="ECO:0000256" key="2">
    <source>
        <dbReference type="ARBA" id="ARBA00013017"/>
    </source>
</evidence>
<evidence type="ECO:0000256" key="6">
    <source>
        <dbReference type="ARBA" id="ARBA00023157"/>
    </source>
</evidence>
<comment type="catalytic activity">
    <reaction evidence="11">
        <text>a hydroperoxide + [thioredoxin]-dithiol = an alcohol + [thioredoxin]-disulfide + H2O</text>
        <dbReference type="Rhea" id="RHEA:62620"/>
        <dbReference type="Rhea" id="RHEA-COMP:10698"/>
        <dbReference type="Rhea" id="RHEA-COMP:10700"/>
        <dbReference type="ChEBI" id="CHEBI:15377"/>
        <dbReference type="ChEBI" id="CHEBI:29950"/>
        <dbReference type="ChEBI" id="CHEBI:30879"/>
        <dbReference type="ChEBI" id="CHEBI:35924"/>
        <dbReference type="ChEBI" id="CHEBI:50058"/>
        <dbReference type="EC" id="1.11.1.24"/>
    </reaction>
</comment>
<keyword evidence="14" id="KW-1185">Reference proteome</keyword>
<comment type="caution">
    <text evidence="13">The sequence shown here is derived from an EMBL/GenBank/DDBJ whole genome shotgun (WGS) entry which is preliminary data.</text>
</comment>
<dbReference type="InterPro" id="IPR013766">
    <property type="entry name" value="Thioredoxin_domain"/>
</dbReference>
<evidence type="ECO:0000256" key="11">
    <source>
        <dbReference type="ARBA" id="ARBA00049091"/>
    </source>
</evidence>
<dbReference type="CDD" id="cd02970">
    <property type="entry name" value="PRX_like2"/>
    <property type="match status" value="1"/>
</dbReference>
<dbReference type="PANTHER" id="PTHR42801">
    <property type="entry name" value="THIOREDOXIN-DEPENDENT PEROXIDE REDUCTASE"/>
    <property type="match status" value="1"/>
</dbReference>
<evidence type="ECO:0000313" key="14">
    <source>
        <dbReference type="Proteomes" id="UP000670947"/>
    </source>
</evidence>
<dbReference type="InterPro" id="IPR036249">
    <property type="entry name" value="Thioredoxin-like_sf"/>
</dbReference>
<evidence type="ECO:0000313" key="13">
    <source>
        <dbReference type="EMBL" id="MBO7743175.1"/>
    </source>
</evidence>
<evidence type="ECO:0000256" key="7">
    <source>
        <dbReference type="ARBA" id="ARBA00023284"/>
    </source>
</evidence>
<keyword evidence="5" id="KW-0560">Oxidoreductase</keyword>
<keyword evidence="6" id="KW-1015">Disulfide bond</keyword>
<comment type="similarity">
    <text evidence="9">Belongs to the peroxiredoxin family. BCP/PrxQ subfamily.</text>
</comment>
<name>A0ABS3W4E0_9BACL</name>
<accession>A0ABS3W4E0</accession>
<evidence type="ECO:0000256" key="8">
    <source>
        <dbReference type="ARBA" id="ARBA00032824"/>
    </source>
</evidence>
<feature type="domain" description="Thioredoxin" evidence="12">
    <location>
        <begin position="42"/>
        <end position="211"/>
    </location>
</feature>
<proteinExistence type="inferred from homology"/>
<evidence type="ECO:0000256" key="3">
    <source>
        <dbReference type="ARBA" id="ARBA00022559"/>
    </source>
</evidence>
<keyword evidence="3" id="KW-0575">Peroxidase</keyword>
<evidence type="ECO:0000256" key="5">
    <source>
        <dbReference type="ARBA" id="ARBA00023002"/>
    </source>
</evidence>
<sequence length="213" mass="23754">MKPTLKAELEIQANINASNSQAAAVFEHYLQDLRNKGAGKGLNIGAAAPDFTLEDATGKRITLSEELKKGPIILIFYRGEWCPFCNLQLKAYERIMSEIKSAGAQLIAVSPQTPDHSLSQKEKLELSFIVVSDRQNKVAERYNLKFTLPDFMRGILSRLPEINGDDSFELPVPATYVIHQNGRILASASDINHRTRMEPSEALEIVKCISLRN</sequence>
<dbReference type="Pfam" id="PF00578">
    <property type="entry name" value="AhpC-TSA"/>
    <property type="match status" value="1"/>
</dbReference>
<dbReference type="EC" id="1.11.1.24" evidence="2"/>
<keyword evidence="7" id="KW-0676">Redox-active center</keyword>
<dbReference type="InterPro" id="IPR050924">
    <property type="entry name" value="Peroxiredoxin_BCP/PrxQ"/>
</dbReference>
<evidence type="ECO:0000256" key="4">
    <source>
        <dbReference type="ARBA" id="ARBA00022862"/>
    </source>
</evidence>
<keyword evidence="4" id="KW-0049">Antioxidant</keyword>
<dbReference type="Gene3D" id="3.40.30.10">
    <property type="entry name" value="Glutaredoxin"/>
    <property type="match status" value="1"/>
</dbReference>